<dbReference type="AlphaFoldDB" id="A0A232ETY5"/>
<organism evidence="1 2">
    <name type="scientific">Trichomalopsis sarcophagae</name>
    <dbReference type="NCBI Taxonomy" id="543379"/>
    <lineage>
        <taxon>Eukaryota</taxon>
        <taxon>Metazoa</taxon>
        <taxon>Ecdysozoa</taxon>
        <taxon>Arthropoda</taxon>
        <taxon>Hexapoda</taxon>
        <taxon>Insecta</taxon>
        <taxon>Pterygota</taxon>
        <taxon>Neoptera</taxon>
        <taxon>Endopterygota</taxon>
        <taxon>Hymenoptera</taxon>
        <taxon>Apocrita</taxon>
        <taxon>Proctotrupomorpha</taxon>
        <taxon>Chalcidoidea</taxon>
        <taxon>Pteromalidae</taxon>
        <taxon>Pteromalinae</taxon>
        <taxon>Trichomalopsis</taxon>
    </lineage>
</organism>
<gene>
    <name evidence="1" type="ORF">TSAR_006232</name>
</gene>
<proteinExistence type="predicted"/>
<dbReference type="Proteomes" id="UP000215335">
    <property type="component" value="Unassembled WGS sequence"/>
</dbReference>
<keyword evidence="2" id="KW-1185">Reference proteome</keyword>
<name>A0A232ETY5_9HYME</name>
<comment type="caution">
    <text evidence="1">The sequence shown here is derived from an EMBL/GenBank/DDBJ whole genome shotgun (WGS) entry which is preliminary data.</text>
</comment>
<accession>A0A232ETY5</accession>
<reference evidence="1 2" key="1">
    <citation type="journal article" date="2017" name="Curr. Biol.">
        <title>The Evolution of Venom by Co-option of Single-Copy Genes.</title>
        <authorList>
            <person name="Martinson E.O."/>
            <person name="Mrinalini"/>
            <person name="Kelkar Y.D."/>
            <person name="Chang C.H."/>
            <person name="Werren J.H."/>
        </authorList>
    </citation>
    <scope>NUCLEOTIDE SEQUENCE [LARGE SCALE GENOMIC DNA]</scope>
    <source>
        <strain evidence="1 2">Alberta</strain>
        <tissue evidence="1">Whole body</tissue>
    </source>
</reference>
<evidence type="ECO:0000313" key="1">
    <source>
        <dbReference type="EMBL" id="OXU21812.1"/>
    </source>
</evidence>
<dbReference type="EMBL" id="NNAY01002205">
    <property type="protein sequence ID" value="OXU21812.1"/>
    <property type="molecule type" value="Genomic_DNA"/>
</dbReference>
<protein>
    <submittedName>
        <fullName evidence="1">Uncharacterized protein</fullName>
    </submittedName>
</protein>
<evidence type="ECO:0000313" key="2">
    <source>
        <dbReference type="Proteomes" id="UP000215335"/>
    </source>
</evidence>
<sequence length="96" mass="10981">MLDEVFEISQVANVMEPAEDEDIVGLKKDVKFNVNAYKDAFKTTKDQKFFTLSNTTLNPNQMINSNRSEASHFTVNLQHQLNEQLDSDQAQSEVEK</sequence>